<accession>A7XX75</accession>
<organismHost>
    <name type="scientific">Thermus thermophilus</name>
    <dbReference type="NCBI Taxonomy" id="274"/>
</organismHost>
<evidence type="ECO:0000313" key="3">
    <source>
        <dbReference type="Proteomes" id="UP000001132"/>
    </source>
</evidence>
<organism evidence="2 3">
    <name type="scientific">Thermus virus P23-45</name>
    <name type="common">Thermus thermophilus phage P23-45</name>
    <dbReference type="NCBI Taxonomy" id="2914006"/>
    <lineage>
        <taxon>Viruses</taxon>
        <taxon>Duplodnaviria</taxon>
        <taxon>Heunggongvirae</taxon>
        <taxon>Uroviricota</taxon>
        <taxon>Caudoviricetes</taxon>
        <taxon>Oshimavirus</taxon>
        <taxon>Oshimavirus P2345</taxon>
    </lineage>
</organism>
<proteinExistence type="predicted"/>
<gene>
    <name evidence="2" type="ORF">P23p48</name>
</gene>
<feature type="compositionally biased region" description="Low complexity" evidence="1">
    <location>
        <begin position="133"/>
        <end position="158"/>
    </location>
</feature>
<protein>
    <submittedName>
        <fullName evidence="2">Uncharacterized protein</fullName>
    </submittedName>
</protein>
<dbReference type="RefSeq" id="YP_001467901.1">
    <property type="nucleotide sequence ID" value="NC_009803.1"/>
</dbReference>
<dbReference type="GeneID" id="5600418"/>
<dbReference type="KEGG" id="vg:5600418"/>
<feature type="region of interest" description="Disordered" evidence="1">
    <location>
        <begin position="117"/>
        <end position="164"/>
    </location>
</feature>
<evidence type="ECO:0000256" key="1">
    <source>
        <dbReference type="SAM" id="MobiDB-lite"/>
    </source>
</evidence>
<keyword evidence="3" id="KW-1185">Reference proteome</keyword>
<dbReference type="EMBL" id="EU100883">
    <property type="protein sequence ID" value="ABU96881.1"/>
    <property type="molecule type" value="Genomic_DNA"/>
</dbReference>
<name>A7XX75_BP234</name>
<reference evidence="2 3" key="1">
    <citation type="journal article" date="2008" name="J. Mol. Biol.">
        <title>Genome comparison and proteomic characterization of Thermus thermophilus bacteriophages P23-45 and P74-26: siphoviruses with triplex-forming sequences and the longest known tails.</title>
        <authorList>
            <person name="Minakhin L."/>
            <person name="Goel M."/>
            <person name="Berdygulova Z."/>
            <person name="Ramanculov E."/>
            <person name="Florens L."/>
            <person name="Glazko G."/>
            <person name="Karamychev V.N."/>
            <person name="Slesarev A.I."/>
            <person name="Kozyavkin S.A."/>
            <person name="Khromov I."/>
            <person name="Ackermann H.W."/>
            <person name="Washburn M."/>
            <person name="Mushegian A."/>
            <person name="Severinov K."/>
        </authorList>
    </citation>
    <scope>NUCLEOTIDE SEQUENCE</scope>
</reference>
<dbReference type="Proteomes" id="UP000001132">
    <property type="component" value="Segment"/>
</dbReference>
<sequence>MFDPKPYLMDLKGKKYLQVAYRILWLNETEPRFDLHTELVKETEWEDRGRKVREAVFKATVTLFDEQGQVKKRVVGWGSETSTDFGDFREKAETKAIGRALALAGFGTQFAVADFDEGEDTSPVDGTKGPNLADSPVKPVKAAPKPASTPKPANNASSTADKEKEEVLEWLKANMTQALPILREALKQHNAAKVSDLPLEVLKDVKNRLGSATTATG</sequence>
<evidence type="ECO:0000313" key="2">
    <source>
        <dbReference type="EMBL" id="ABU96881.1"/>
    </source>
</evidence>